<dbReference type="AlphaFoldDB" id="A0A8S2QT10"/>
<evidence type="ECO:0000256" key="4">
    <source>
        <dbReference type="ARBA" id="ARBA00023040"/>
    </source>
</evidence>
<evidence type="ECO:0000256" key="5">
    <source>
        <dbReference type="ARBA" id="ARBA00023136"/>
    </source>
</evidence>
<feature type="transmembrane region" description="Helical" evidence="8">
    <location>
        <begin position="174"/>
        <end position="204"/>
    </location>
</feature>
<keyword evidence="2 8" id="KW-0812">Transmembrane</keyword>
<dbReference type="Proteomes" id="UP000677228">
    <property type="component" value="Unassembled WGS sequence"/>
</dbReference>
<feature type="transmembrane region" description="Helical" evidence="8">
    <location>
        <begin position="99"/>
        <end position="117"/>
    </location>
</feature>
<feature type="transmembrane region" description="Helical" evidence="8">
    <location>
        <begin position="56"/>
        <end position="79"/>
    </location>
</feature>
<dbReference type="PROSITE" id="PS50262">
    <property type="entry name" value="G_PROTEIN_RECEP_F1_2"/>
    <property type="match status" value="1"/>
</dbReference>
<dbReference type="PANTHER" id="PTHR24243">
    <property type="entry name" value="G-PROTEIN COUPLED RECEPTOR"/>
    <property type="match status" value="1"/>
</dbReference>
<accession>A0A8S2QT10</accession>
<reference evidence="11" key="1">
    <citation type="submission" date="2021-02" db="EMBL/GenBank/DDBJ databases">
        <authorList>
            <person name="Nowell W R."/>
        </authorList>
    </citation>
    <scope>NUCLEOTIDE SEQUENCE</scope>
</reference>
<evidence type="ECO:0000256" key="2">
    <source>
        <dbReference type="ARBA" id="ARBA00022692"/>
    </source>
</evidence>
<dbReference type="PRINTS" id="PR00237">
    <property type="entry name" value="GPCRRHODOPSN"/>
</dbReference>
<dbReference type="InterPro" id="IPR000276">
    <property type="entry name" value="GPCR_Rhodpsn"/>
</dbReference>
<protein>
    <recommendedName>
        <fullName evidence="9">G-protein coupled receptors family 1 profile domain-containing protein</fullName>
    </recommendedName>
</protein>
<dbReference type="GO" id="GO:0005886">
    <property type="term" value="C:plasma membrane"/>
    <property type="evidence" value="ECO:0007669"/>
    <property type="project" value="TreeGrafter"/>
</dbReference>
<feature type="transmembrane region" description="Helical" evidence="8">
    <location>
        <begin position="137"/>
        <end position="162"/>
    </location>
</feature>
<dbReference type="EMBL" id="CAJOBA010041967">
    <property type="protein sequence ID" value="CAF4124060.1"/>
    <property type="molecule type" value="Genomic_DNA"/>
</dbReference>
<evidence type="ECO:0000259" key="9">
    <source>
        <dbReference type="PROSITE" id="PS50262"/>
    </source>
</evidence>
<dbReference type="Pfam" id="PF00001">
    <property type="entry name" value="7tm_1"/>
    <property type="match status" value="1"/>
</dbReference>
<evidence type="ECO:0000256" key="8">
    <source>
        <dbReference type="SAM" id="Phobius"/>
    </source>
</evidence>
<keyword evidence="4" id="KW-0297">G-protein coupled receptor</keyword>
<gene>
    <name evidence="10" type="ORF">OVA965_LOCUS29177</name>
    <name evidence="11" type="ORF">TMI583_LOCUS29943</name>
</gene>
<dbReference type="GO" id="GO:0004930">
    <property type="term" value="F:G protein-coupled receptor activity"/>
    <property type="evidence" value="ECO:0007669"/>
    <property type="project" value="UniProtKB-KW"/>
</dbReference>
<evidence type="ECO:0000256" key="7">
    <source>
        <dbReference type="ARBA" id="ARBA00023224"/>
    </source>
</evidence>
<evidence type="ECO:0000256" key="1">
    <source>
        <dbReference type="ARBA" id="ARBA00004141"/>
    </source>
</evidence>
<feature type="transmembrane region" description="Helical" evidence="8">
    <location>
        <begin position="274"/>
        <end position="294"/>
    </location>
</feature>
<dbReference type="Proteomes" id="UP000682733">
    <property type="component" value="Unassembled WGS sequence"/>
</dbReference>
<keyword evidence="7" id="KW-0807">Transducer</keyword>
<comment type="caution">
    <text evidence="11">The sequence shown here is derived from an EMBL/GenBank/DDBJ whole genome shotgun (WGS) entry which is preliminary data.</text>
</comment>
<evidence type="ECO:0000256" key="6">
    <source>
        <dbReference type="ARBA" id="ARBA00023170"/>
    </source>
</evidence>
<keyword evidence="3 8" id="KW-1133">Transmembrane helix</keyword>
<evidence type="ECO:0000313" key="12">
    <source>
        <dbReference type="Proteomes" id="UP000682733"/>
    </source>
</evidence>
<evidence type="ECO:0000313" key="10">
    <source>
        <dbReference type="EMBL" id="CAF1315234.1"/>
    </source>
</evidence>
<keyword evidence="6" id="KW-0675">Receptor</keyword>
<evidence type="ECO:0000256" key="3">
    <source>
        <dbReference type="ARBA" id="ARBA00022989"/>
    </source>
</evidence>
<comment type="subcellular location">
    <subcellularLocation>
        <location evidence="1">Membrane</location>
        <topology evidence="1">Multi-pass membrane protein</topology>
    </subcellularLocation>
</comment>
<dbReference type="InterPro" id="IPR017452">
    <property type="entry name" value="GPCR_Rhodpsn_7TM"/>
</dbReference>
<keyword evidence="5 8" id="KW-0472">Membrane</keyword>
<evidence type="ECO:0000313" key="11">
    <source>
        <dbReference type="EMBL" id="CAF4124060.1"/>
    </source>
</evidence>
<feature type="transmembrane region" description="Helical" evidence="8">
    <location>
        <begin position="232"/>
        <end position="254"/>
    </location>
</feature>
<dbReference type="Gene3D" id="1.20.1070.10">
    <property type="entry name" value="Rhodopsin 7-helix transmembrane proteins"/>
    <property type="match status" value="1"/>
</dbReference>
<name>A0A8S2QT10_9BILA</name>
<organism evidence="11 12">
    <name type="scientific">Didymodactylos carnosus</name>
    <dbReference type="NCBI Taxonomy" id="1234261"/>
    <lineage>
        <taxon>Eukaryota</taxon>
        <taxon>Metazoa</taxon>
        <taxon>Spiralia</taxon>
        <taxon>Gnathifera</taxon>
        <taxon>Rotifera</taxon>
        <taxon>Eurotatoria</taxon>
        <taxon>Bdelloidea</taxon>
        <taxon>Philodinida</taxon>
        <taxon>Philodinidae</taxon>
        <taxon>Didymodactylos</taxon>
    </lineage>
</organism>
<sequence>MSSSSSTLSLVLSLKSITLQLNRSVTILILLLGQFGNILNIYIFTRKPLRRNTCGLYILSSTIANIFSFTFGLIPYILSSGYGINLSTRSAFICKCQSYFYYVCLILSSWFLLLACIDRYCSTHRSAQRRKFSRLSIAYRLILITTIICFLIHIHFLIYIYYTSTNQCAVLTQTYIIFLYCYLVIFYSLLTPLIYLLFGILTVLNVKKSSRRIIPQFQTVNQRTINTQLIKILLIQILSYTCLTLPYSLMNLYLLLLSYYKVERSQERQAIESFILLLLRLLWYSNSGVNFYIYTLTGRLFRQELIKIIPKYFHTQTQSTRTTITNIYHLRSVQQS</sequence>
<dbReference type="PANTHER" id="PTHR24243:SF230">
    <property type="entry name" value="G-PROTEIN COUPLED RECEPTORS FAMILY 1 PROFILE DOMAIN-CONTAINING PROTEIN"/>
    <property type="match status" value="1"/>
</dbReference>
<dbReference type="EMBL" id="CAJNOK010020371">
    <property type="protein sequence ID" value="CAF1315234.1"/>
    <property type="molecule type" value="Genomic_DNA"/>
</dbReference>
<feature type="transmembrane region" description="Helical" evidence="8">
    <location>
        <begin position="26"/>
        <end position="44"/>
    </location>
</feature>
<dbReference type="SUPFAM" id="SSF81321">
    <property type="entry name" value="Family A G protein-coupled receptor-like"/>
    <property type="match status" value="1"/>
</dbReference>
<proteinExistence type="predicted"/>
<feature type="domain" description="G-protein coupled receptors family 1 profile" evidence="9">
    <location>
        <begin position="36"/>
        <end position="294"/>
    </location>
</feature>